<reference evidence="2" key="2">
    <citation type="submission" date="2015-03" db="EMBL/GenBank/DDBJ databases">
        <authorList>
            <person name="Chow C.-E.T."/>
            <person name="Winget D.M."/>
            <person name="White R.A.III."/>
            <person name="Hallam S.J."/>
            <person name="Suttle C.A."/>
        </authorList>
    </citation>
    <scope>NUCLEOTIDE SEQUENCE</scope>
    <source>
        <strain evidence="2">Oxic1_8</strain>
    </source>
</reference>
<keyword evidence="1" id="KW-1133">Transmembrane helix</keyword>
<keyword evidence="1" id="KW-0472">Membrane</keyword>
<organism evidence="2">
    <name type="scientific">uncultured marine virus</name>
    <dbReference type="NCBI Taxonomy" id="186617"/>
    <lineage>
        <taxon>Viruses</taxon>
        <taxon>environmental samples</taxon>
    </lineage>
</organism>
<accession>A0A0F7LBA3</accession>
<evidence type="ECO:0000256" key="1">
    <source>
        <dbReference type="SAM" id="Phobius"/>
    </source>
</evidence>
<keyword evidence="1" id="KW-0812">Transmembrane</keyword>
<feature type="transmembrane region" description="Helical" evidence="1">
    <location>
        <begin position="72"/>
        <end position="89"/>
    </location>
</feature>
<name>A0A0F7LBA3_9VIRU</name>
<evidence type="ECO:0000313" key="2">
    <source>
        <dbReference type="EMBL" id="AKH48471.1"/>
    </source>
</evidence>
<feature type="transmembrane region" description="Helical" evidence="1">
    <location>
        <begin position="95"/>
        <end position="111"/>
    </location>
</feature>
<proteinExistence type="predicted"/>
<reference evidence="2" key="1">
    <citation type="journal article" date="2015" name="Front. Microbiol.">
        <title>Combining genomic sequencing methods to explore viral diversity and reveal potential virus-host interactions.</title>
        <authorList>
            <person name="Chow C.E."/>
            <person name="Winget D.M."/>
            <person name="White R.A.III."/>
            <person name="Hallam S.J."/>
            <person name="Suttle C.A."/>
        </authorList>
    </citation>
    <scope>NUCLEOTIDE SEQUENCE</scope>
    <source>
        <strain evidence="2">Oxic1_8</strain>
    </source>
</reference>
<dbReference type="EMBL" id="KR029603">
    <property type="protein sequence ID" value="AKH48471.1"/>
    <property type="molecule type" value="Genomic_DNA"/>
</dbReference>
<protein>
    <submittedName>
        <fullName evidence="2">Uncharacterized protein</fullName>
    </submittedName>
</protein>
<sequence length="149" mass="16359">MLGMDFETYHAAIIDRTRCYASASRGFKRKRVRDRDLSGSKAKRVTAAAALLIAERGEEWCRRNPKKFEASVLSRLGIGANIAIAILGIFSGGGIWIALVKILIPAVIWFLNDRLSADSAADMQYGDATLRGDFSSLEHEASQVLKGTR</sequence>